<comment type="caution">
    <text evidence="2">The sequence shown here is derived from an EMBL/GenBank/DDBJ whole genome shotgun (WGS) entry which is preliminary data.</text>
</comment>
<evidence type="ECO:0000313" key="2">
    <source>
        <dbReference type="EMBL" id="TVU79593.1"/>
    </source>
</evidence>
<protein>
    <submittedName>
        <fullName evidence="2">Uncharacterized protein</fullName>
    </submittedName>
</protein>
<sequence>MNHLKKSSALLLLSVLIHTSLMADERKDAWYVTTTGESSVMESIYGSMYATLYEAADGNPNVYFEVHSPEHCRMNGERTMEHNPISINGTFVQISQHCNGEWNLFFPFTDQGRAYVRNQFKTSRSVTLESDGYTLIFSAIGFIEHYNKINRNLNAL</sequence>
<proteinExistence type="predicted"/>
<evidence type="ECO:0000256" key="1">
    <source>
        <dbReference type="SAM" id="SignalP"/>
    </source>
</evidence>
<reference evidence="2 3" key="1">
    <citation type="submission" date="2019-07" db="EMBL/GenBank/DDBJ databases">
        <title>Diversity of Bacteria from Kongsfjorden, Arctic.</title>
        <authorList>
            <person name="Yu Y."/>
        </authorList>
    </citation>
    <scope>NUCLEOTIDE SEQUENCE [LARGE SCALE GENOMIC DNA]</scope>
    <source>
        <strain evidence="2 3">SM1927</strain>
    </source>
</reference>
<dbReference type="RefSeq" id="WP_145242965.1">
    <property type="nucleotide sequence ID" value="NZ_VNFF01000049.1"/>
</dbReference>
<dbReference type="EMBL" id="VNFF01000049">
    <property type="protein sequence ID" value="TVU79593.1"/>
    <property type="molecule type" value="Genomic_DNA"/>
</dbReference>
<organism evidence="2 3">
    <name type="scientific">Pseudoalteromonas neustonica</name>
    <dbReference type="NCBI Taxonomy" id="1840331"/>
    <lineage>
        <taxon>Bacteria</taxon>
        <taxon>Pseudomonadati</taxon>
        <taxon>Pseudomonadota</taxon>
        <taxon>Gammaproteobacteria</taxon>
        <taxon>Alteromonadales</taxon>
        <taxon>Pseudoalteromonadaceae</taxon>
        <taxon>Pseudoalteromonas</taxon>
    </lineage>
</organism>
<feature type="chain" id="PRO_5045739076" evidence="1">
    <location>
        <begin position="24"/>
        <end position="156"/>
    </location>
</feature>
<keyword evidence="3" id="KW-1185">Reference proteome</keyword>
<feature type="signal peptide" evidence="1">
    <location>
        <begin position="1"/>
        <end position="23"/>
    </location>
</feature>
<keyword evidence="1" id="KW-0732">Signal</keyword>
<name>A0ABY3F6T4_9GAMM</name>
<accession>A0ABY3F6T4</accession>
<gene>
    <name evidence="2" type="ORF">FQP85_23220</name>
</gene>
<dbReference type="Proteomes" id="UP000317938">
    <property type="component" value="Unassembled WGS sequence"/>
</dbReference>
<evidence type="ECO:0000313" key="3">
    <source>
        <dbReference type="Proteomes" id="UP000317938"/>
    </source>
</evidence>